<gene>
    <name evidence="2" type="ORF">UFOPK3564_01931</name>
</gene>
<dbReference type="AlphaFoldDB" id="A0A6J7HT84"/>
<name>A0A6J7HT84_9ZZZZ</name>
<dbReference type="EMBL" id="CAFBMK010000115">
    <property type="protein sequence ID" value="CAB4922762.1"/>
    <property type="molecule type" value="Genomic_DNA"/>
</dbReference>
<dbReference type="InterPro" id="IPR052155">
    <property type="entry name" value="Biofilm_reg_signaling"/>
</dbReference>
<dbReference type="Pfam" id="PF08448">
    <property type="entry name" value="PAS_4"/>
    <property type="match status" value="1"/>
</dbReference>
<dbReference type="Gene3D" id="3.30.450.20">
    <property type="entry name" value="PAS domain"/>
    <property type="match status" value="1"/>
</dbReference>
<evidence type="ECO:0000313" key="2">
    <source>
        <dbReference type="EMBL" id="CAB4922762.1"/>
    </source>
</evidence>
<dbReference type="PANTHER" id="PTHR44757:SF2">
    <property type="entry name" value="BIOFILM ARCHITECTURE MAINTENANCE PROTEIN MBAA"/>
    <property type="match status" value="1"/>
</dbReference>
<accession>A0A6J7HT84</accession>
<dbReference type="SUPFAM" id="SSF55785">
    <property type="entry name" value="PYP-like sensor domain (PAS domain)"/>
    <property type="match status" value="1"/>
</dbReference>
<evidence type="ECO:0000259" key="1">
    <source>
        <dbReference type="Pfam" id="PF08448"/>
    </source>
</evidence>
<proteinExistence type="predicted"/>
<feature type="domain" description="PAS fold-4" evidence="1">
    <location>
        <begin position="18"/>
        <end position="132"/>
    </location>
</feature>
<protein>
    <submittedName>
        <fullName evidence="2">Unannotated protein</fullName>
    </submittedName>
</protein>
<dbReference type="InterPro" id="IPR043128">
    <property type="entry name" value="Rev_trsase/Diguanyl_cyclase"/>
</dbReference>
<dbReference type="Gene3D" id="3.30.70.270">
    <property type="match status" value="1"/>
</dbReference>
<organism evidence="2">
    <name type="scientific">freshwater metagenome</name>
    <dbReference type="NCBI Taxonomy" id="449393"/>
    <lineage>
        <taxon>unclassified sequences</taxon>
        <taxon>metagenomes</taxon>
        <taxon>ecological metagenomes</taxon>
    </lineage>
</organism>
<reference evidence="2" key="1">
    <citation type="submission" date="2020-05" db="EMBL/GenBank/DDBJ databases">
        <authorList>
            <person name="Chiriac C."/>
            <person name="Salcher M."/>
            <person name="Ghai R."/>
            <person name="Kavagutti S V."/>
        </authorList>
    </citation>
    <scope>NUCLEOTIDE SEQUENCE</scope>
</reference>
<dbReference type="PANTHER" id="PTHR44757">
    <property type="entry name" value="DIGUANYLATE CYCLASE DGCP"/>
    <property type="match status" value="1"/>
</dbReference>
<dbReference type="InterPro" id="IPR013656">
    <property type="entry name" value="PAS_4"/>
</dbReference>
<dbReference type="InterPro" id="IPR035965">
    <property type="entry name" value="PAS-like_dom_sf"/>
</dbReference>
<sequence>MSGPGPRPALLAAVVAALDVVSDHVVVLDPQGRVVHVNVAWQRFALDNGGDATDWIGVDYVAHSAAPCDDPGAVDPINDGLRSVLDGRAARFQYDYDCHAPDELRWFRLLAVGMQLPGIGAIVTHTDITPQRLAERALEHHATHDATTGLRNRASLEQQMRQLVFERRTVAAIRVDLADPGTSAELVPVDDITQVATVLRELFPVPAVLGRWGTARLLVVLAGATDEHLDESADVLSSTLDAMSPELAARVRWHRIRDDRDLVALDSSEDLSRRTRGGAEA</sequence>